<dbReference type="EMBL" id="VDFU01000017">
    <property type="protein sequence ID" value="TNC48464.1"/>
    <property type="molecule type" value="Genomic_DNA"/>
</dbReference>
<feature type="chain" id="PRO_5022688050" description="Argininosuccinate lyase" evidence="1">
    <location>
        <begin position="21"/>
        <end position="107"/>
    </location>
</feature>
<protein>
    <recommendedName>
        <fullName evidence="4">Argininosuccinate lyase</fullName>
    </recommendedName>
</protein>
<evidence type="ECO:0000313" key="3">
    <source>
        <dbReference type="Proteomes" id="UP000305887"/>
    </source>
</evidence>
<accession>A0A5C4MR98</accession>
<gene>
    <name evidence="2" type="ORF">FHG66_14015</name>
</gene>
<organism evidence="2 3">
    <name type="scientific">Rubellimicrobium rubrum</name>
    <dbReference type="NCBI Taxonomy" id="2585369"/>
    <lineage>
        <taxon>Bacteria</taxon>
        <taxon>Pseudomonadati</taxon>
        <taxon>Pseudomonadota</taxon>
        <taxon>Alphaproteobacteria</taxon>
        <taxon>Rhodobacterales</taxon>
        <taxon>Roseobacteraceae</taxon>
        <taxon>Rubellimicrobium</taxon>
    </lineage>
</organism>
<keyword evidence="3" id="KW-1185">Reference proteome</keyword>
<dbReference type="RefSeq" id="WP_139077684.1">
    <property type="nucleotide sequence ID" value="NZ_VDFU01000017.1"/>
</dbReference>
<evidence type="ECO:0000313" key="2">
    <source>
        <dbReference type="EMBL" id="TNC48464.1"/>
    </source>
</evidence>
<dbReference type="OrthoDB" id="4736977at2"/>
<feature type="signal peptide" evidence="1">
    <location>
        <begin position="1"/>
        <end position="20"/>
    </location>
</feature>
<evidence type="ECO:0008006" key="4">
    <source>
        <dbReference type="Google" id="ProtNLM"/>
    </source>
</evidence>
<comment type="caution">
    <text evidence="2">The sequence shown here is derived from an EMBL/GenBank/DDBJ whole genome shotgun (WGS) entry which is preliminary data.</text>
</comment>
<dbReference type="AlphaFoldDB" id="A0A5C4MR98"/>
<evidence type="ECO:0000256" key="1">
    <source>
        <dbReference type="SAM" id="SignalP"/>
    </source>
</evidence>
<proteinExistence type="predicted"/>
<keyword evidence="1" id="KW-0732">Signal</keyword>
<dbReference type="Proteomes" id="UP000305887">
    <property type="component" value="Unassembled WGS sequence"/>
</dbReference>
<name>A0A5C4MR98_9RHOB</name>
<reference evidence="2 3" key="1">
    <citation type="submission" date="2019-06" db="EMBL/GenBank/DDBJ databases">
        <title>YIM 131921 draft genome.</title>
        <authorList>
            <person name="Jiang L."/>
        </authorList>
    </citation>
    <scope>NUCLEOTIDE SEQUENCE [LARGE SCALE GENOMIC DNA]</scope>
    <source>
        <strain evidence="2 3">YIM 131921</strain>
    </source>
</reference>
<sequence>MMHRLSLIAVLAAAALPAKAADVSYDLINNSDLTLVYFYTSPVSDPEWSEDFLGDNVLASGESGTVTLFDASSTCAFDVKFVFEDGQELTDQVDVCEMASYTIQNAQ</sequence>